<dbReference type="AlphaFoldDB" id="L0JN52"/>
<accession>L0JN52</accession>
<protein>
    <recommendedName>
        <fullName evidence="6">Protein NO VEIN C-terminal domain-containing protein</fullName>
    </recommendedName>
</protein>
<dbReference type="Proteomes" id="UP000011593">
    <property type="component" value="Unassembled WGS sequence"/>
</dbReference>
<evidence type="ECO:0000313" key="4">
    <source>
        <dbReference type="Proteomes" id="UP000010843"/>
    </source>
</evidence>
<dbReference type="eggNOG" id="arCOG06787">
    <property type="taxonomic scope" value="Archaea"/>
</dbReference>
<sequence length="175" mass="20027">MHTRPQNPLGCDVLNDPFGPKVAEPIGHSETTDDSHDGSTLARRPEGTANRSKRANHFGTTVEKRMAEKRHFDLERASWHDAQFGNGTPVEIKSTMHEHTDSQPGNWKVYREYHEKLRRHDGWYCFVVYRPHGRSGCTILRDKMVRSSDLPLLRWHGGGDHRGTEQAKISTDSIF</sequence>
<dbReference type="HOGENOM" id="CLU_130793_0_0_2"/>
<reference evidence="2" key="2">
    <citation type="submission" date="2012-02" db="EMBL/GenBank/DDBJ databases">
        <title>Complete sequence of chromosome of Natrinema pellirubrum DSM 15624.</title>
        <authorList>
            <consortium name="US DOE Joint Genome Institute"/>
            <person name="Lucas S."/>
            <person name="Han J."/>
            <person name="Lapidus A."/>
            <person name="Cheng J.-F."/>
            <person name="Goodwin L."/>
            <person name="Pitluck S."/>
            <person name="Peters L."/>
            <person name="Teshima H."/>
            <person name="Detter J.C."/>
            <person name="Han C."/>
            <person name="Tapia R."/>
            <person name="Land M."/>
            <person name="Hauser L."/>
            <person name="Kyrpides N."/>
            <person name="Ivanova N."/>
            <person name="Pagani I."/>
            <person name="Sproer C."/>
            <person name="Anderson I."/>
            <person name="Woyke T."/>
        </authorList>
    </citation>
    <scope>NUCLEOTIDE SEQUENCE</scope>
    <source>
        <strain evidence="2">DSM 15624</strain>
    </source>
</reference>
<evidence type="ECO:0000256" key="1">
    <source>
        <dbReference type="SAM" id="MobiDB-lite"/>
    </source>
</evidence>
<feature type="region of interest" description="Disordered" evidence="1">
    <location>
        <begin position="1"/>
        <end position="54"/>
    </location>
</feature>
<dbReference type="InterPro" id="IPR058715">
    <property type="entry name" value="PDDEXK_nuclease-rel"/>
</dbReference>
<gene>
    <name evidence="2" type="ordered locus">Natpe_2192</name>
    <name evidence="3" type="ORF">C488_05943</name>
</gene>
<evidence type="ECO:0000313" key="5">
    <source>
        <dbReference type="Proteomes" id="UP000011593"/>
    </source>
</evidence>
<reference evidence="4" key="1">
    <citation type="submission" date="2012-02" db="EMBL/GenBank/DDBJ databases">
        <title>Complete sequence of chromosome of Natrinema pellirubrum DSM 15624.</title>
        <authorList>
            <person name="Lucas S."/>
            <person name="Han J."/>
            <person name="Lapidus A."/>
            <person name="Cheng J.-F."/>
            <person name="Goodwin L."/>
            <person name="Pitluck S."/>
            <person name="Peters L."/>
            <person name="Teshima H."/>
            <person name="Detter J.C."/>
            <person name="Han C."/>
            <person name="Tapia R."/>
            <person name="Land M."/>
            <person name="Hauser L."/>
            <person name="Kyrpides N."/>
            <person name="Ivanova N."/>
            <person name="Pagani I."/>
            <person name="Sproer C."/>
            <person name="Anderson I."/>
            <person name="Woyke T."/>
        </authorList>
    </citation>
    <scope>NUCLEOTIDE SEQUENCE [LARGE SCALE GENOMIC DNA]</scope>
    <source>
        <strain evidence="4">DSM 15624 / JCM 10476 / NCIMB 786</strain>
    </source>
</reference>
<name>L0JN52_NATP1</name>
<keyword evidence="5" id="KW-1185">Reference proteome</keyword>
<dbReference type="KEGG" id="npe:Natpe_2192"/>
<dbReference type="EMBL" id="CP003372">
    <property type="protein sequence ID" value="AGB32017.1"/>
    <property type="molecule type" value="Genomic_DNA"/>
</dbReference>
<dbReference type="Pfam" id="PF25941">
    <property type="entry name" value="PDDEXK_16"/>
    <property type="match status" value="1"/>
</dbReference>
<reference evidence="3 5" key="3">
    <citation type="journal article" date="2014" name="PLoS Genet.">
        <title>Phylogenetically driven sequencing of extremely halophilic archaea reveals strategies for static and dynamic osmo-response.</title>
        <authorList>
            <person name="Becker E.A."/>
            <person name="Seitzer P.M."/>
            <person name="Tritt A."/>
            <person name="Larsen D."/>
            <person name="Krusor M."/>
            <person name="Yao A.I."/>
            <person name="Wu D."/>
            <person name="Madern D."/>
            <person name="Eisen J.A."/>
            <person name="Darling A.E."/>
            <person name="Facciotti M.T."/>
        </authorList>
    </citation>
    <scope>NUCLEOTIDE SEQUENCE [LARGE SCALE GENOMIC DNA]</scope>
    <source>
        <strain evidence="3 5">DSM 15624</strain>
    </source>
</reference>
<evidence type="ECO:0000313" key="3">
    <source>
        <dbReference type="EMBL" id="ELY78116.1"/>
    </source>
</evidence>
<dbReference type="Proteomes" id="UP000010843">
    <property type="component" value="Chromosome"/>
</dbReference>
<evidence type="ECO:0000313" key="2">
    <source>
        <dbReference type="EMBL" id="AGB32017.1"/>
    </source>
</evidence>
<evidence type="ECO:0008006" key="6">
    <source>
        <dbReference type="Google" id="ProtNLM"/>
    </source>
</evidence>
<dbReference type="EMBL" id="AOIE01000034">
    <property type="protein sequence ID" value="ELY78116.1"/>
    <property type="molecule type" value="Genomic_DNA"/>
</dbReference>
<proteinExistence type="predicted"/>
<dbReference type="PATRIC" id="fig|797303.5.peg.1208"/>
<organism evidence="2 4">
    <name type="scientific">Natrinema pellirubrum (strain DSM 15624 / CIP 106293 / JCM 10476 / NCIMB 786 / 157)</name>
    <dbReference type="NCBI Taxonomy" id="797303"/>
    <lineage>
        <taxon>Archaea</taxon>
        <taxon>Methanobacteriati</taxon>
        <taxon>Methanobacteriota</taxon>
        <taxon>Stenosarchaea group</taxon>
        <taxon>Halobacteria</taxon>
        <taxon>Halobacteriales</taxon>
        <taxon>Natrialbaceae</taxon>
        <taxon>Natrinema</taxon>
    </lineage>
</organism>